<sequence>MATLFAANESTVMVDGEAVEGVQSIEYRQQAVRRNLYAVGGAERIGVISGPQAVEGRIRVASTTSTLDGRIGNETFQISSQLRHGDTTMTVSFDDCLLTAKTFEMSVGNHGEAVYSFTATRVREERG</sequence>
<organism evidence="1 2">
    <name type="scientific">Candidatus Nitronauta litoralis</name>
    <dbReference type="NCBI Taxonomy" id="2705533"/>
    <lineage>
        <taxon>Bacteria</taxon>
        <taxon>Pseudomonadati</taxon>
        <taxon>Nitrospinota/Tectimicrobiota group</taxon>
        <taxon>Nitrospinota</taxon>
        <taxon>Nitrospinia</taxon>
        <taxon>Nitrospinales</taxon>
        <taxon>Nitrospinaceae</taxon>
        <taxon>Candidatus Nitronauta</taxon>
    </lineage>
</organism>
<evidence type="ECO:0000313" key="1">
    <source>
        <dbReference type="EMBL" id="QPJ61308.1"/>
    </source>
</evidence>
<evidence type="ECO:0000313" key="2">
    <source>
        <dbReference type="Proteomes" id="UP000594688"/>
    </source>
</evidence>
<dbReference type="EMBL" id="CP048685">
    <property type="protein sequence ID" value="QPJ61308.1"/>
    <property type="molecule type" value="Genomic_DNA"/>
</dbReference>
<dbReference type="KEGG" id="nli:G3M70_05145"/>
<protein>
    <submittedName>
        <fullName evidence="1">Uncharacterized protein</fullName>
    </submittedName>
</protein>
<dbReference type="AlphaFoldDB" id="A0A7T0FZX3"/>
<name>A0A7T0FZX3_9BACT</name>
<accession>A0A7T0FZX3</accession>
<reference evidence="1 2" key="1">
    <citation type="submission" date="2020-02" db="EMBL/GenBank/DDBJ databases">
        <title>Genomic and physiological characterization of two novel Nitrospinaceae genera.</title>
        <authorList>
            <person name="Mueller A.J."/>
            <person name="Jung M.-Y."/>
            <person name="Strachan C.R."/>
            <person name="Herbold C.W."/>
            <person name="Kirkegaard R.H."/>
            <person name="Daims H."/>
        </authorList>
    </citation>
    <scope>NUCLEOTIDE SEQUENCE [LARGE SCALE GENOMIC DNA]</scope>
    <source>
        <strain evidence="1">EB</strain>
    </source>
</reference>
<proteinExistence type="predicted"/>
<gene>
    <name evidence="1" type="ORF">G3M70_05145</name>
</gene>
<dbReference type="Proteomes" id="UP000594688">
    <property type="component" value="Chromosome"/>
</dbReference>